<organism evidence="1 2">
    <name type="scientific">Akkermansia biwaensis</name>
    <dbReference type="NCBI Taxonomy" id="2946555"/>
    <lineage>
        <taxon>Bacteria</taxon>
        <taxon>Pseudomonadati</taxon>
        <taxon>Verrucomicrobiota</taxon>
        <taxon>Verrucomicrobiia</taxon>
        <taxon>Verrucomicrobiales</taxon>
        <taxon>Akkermansiaceae</taxon>
        <taxon>Akkermansia</taxon>
    </lineage>
</organism>
<protein>
    <recommendedName>
        <fullName evidence="3">MarR family transcriptional regulator</fullName>
    </recommendedName>
</protein>
<reference evidence="1" key="1">
    <citation type="submission" date="2022-06" db="EMBL/GenBank/DDBJ databases">
        <title>Akkermansia biwalacus sp. nov., an anaerobic mucin-degrading bacterium isolated from human intestine.</title>
        <authorList>
            <person name="Kobayashi Y."/>
            <person name="Inoue S."/>
            <person name="Kawahara T."/>
            <person name="Kohda N."/>
        </authorList>
    </citation>
    <scope>NUCLEOTIDE SEQUENCE</scope>
    <source>
        <strain evidence="1">WON2089</strain>
    </source>
</reference>
<dbReference type="EMBL" id="AP025943">
    <property type="protein sequence ID" value="BDL43940.1"/>
    <property type="molecule type" value="Genomic_DNA"/>
</dbReference>
<dbReference type="Proteomes" id="UP001062263">
    <property type="component" value="Chromosome"/>
</dbReference>
<accession>A0ABN6QMB4</accession>
<sequence length="99" mass="11301">MGRTPSLTGLELSILLYLHGDFERSDEEIMAECHGIEQESVRHAVRGLAGREFIIRTKEEEFLLRPDCWLITYAGRQALRQWVSSAAPARRSSRTRVTA</sequence>
<keyword evidence="2" id="KW-1185">Reference proteome</keyword>
<evidence type="ECO:0000313" key="2">
    <source>
        <dbReference type="Proteomes" id="UP001062263"/>
    </source>
</evidence>
<evidence type="ECO:0008006" key="3">
    <source>
        <dbReference type="Google" id="ProtNLM"/>
    </source>
</evidence>
<gene>
    <name evidence="1" type="ORF">Abiwalacus_15140</name>
</gene>
<proteinExistence type="predicted"/>
<dbReference type="RefSeq" id="WP_215435237.1">
    <property type="nucleotide sequence ID" value="NZ_AP025943.1"/>
</dbReference>
<name>A0ABN6QMB4_9BACT</name>
<evidence type="ECO:0000313" key="1">
    <source>
        <dbReference type="EMBL" id="BDL43940.1"/>
    </source>
</evidence>